<protein>
    <recommendedName>
        <fullName evidence="3">CCHC-type domain-containing protein</fullName>
    </recommendedName>
</protein>
<feature type="domain" description="CCHC-type" evidence="3">
    <location>
        <begin position="301"/>
        <end position="315"/>
    </location>
</feature>
<dbReference type="Gene3D" id="3.90.70.80">
    <property type="match status" value="1"/>
</dbReference>
<accession>A0A225W325</accession>
<feature type="compositionally biased region" description="Polar residues" evidence="2">
    <location>
        <begin position="879"/>
        <end position="898"/>
    </location>
</feature>
<dbReference type="OrthoDB" id="94678at2759"/>
<keyword evidence="1" id="KW-0862">Zinc</keyword>
<evidence type="ECO:0000313" key="5">
    <source>
        <dbReference type="Proteomes" id="UP000198211"/>
    </source>
</evidence>
<feature type="region of interest" description="Disordered" evidence="2">
    <location>
        <begin position="879"/>
        <end position="922"/>
    </location>
</feature>
<dbReference type="InterPro" id="IPR038765">
    <property type="entry name" value="Papain-like_cys_pep_sf"/>
</dbReference>
<dbReference type="AlphaFoldDB" id="A0A225W325"/>
<dbReference type="Proteomes" id="UP000198211">
    <property type="component" value="Unassembled WGS sequence"/>
</dbReference>
<feature type="compositionally biased region" description="Basic and acidic residues" evidence="2">
    <location>
        <begin position="797"/>
        <end position="811"/>
    </location>
</feature>
<evidence type="ECO:0000313" key="4">
    <source>
        <dbReference type="EMBL" id="OWZ11784.1"/>
    </source>
</evidence>
<organism evidence="4 5">
    <name type="scientific">Phytophthora megakarya</name>
    <dbReference type="NCBI Taxonomy" id="4795"/>
    <lineage>
        <taxon>Eukaryota</taxon>
        <taxon>Sar</taxon>
        <taxon>Stramenopiles</taxon>
        <taxon>Oomycota</taxon>
        <taxon>Peronosporomycetes</taxon>
        <taxon>Peronosporales</taxon>
        <taxon>Peronosporaceae</taxon>
        <taxon>Phytophthora</taxon>
    </lineage>
</organism>
<evidence type="ECO:0000256" key="1">
    <source>
        <dbReference type="PROSITE-ProRule" id="PRU00047"/>
    </source>
</evidence>
<keyword evidence="1" id="KW-0863">Zinc-finger</keyword>
<dbReference type="InterPro" id="IPR001878">
    <property type="entry name" value="Znf_CCHC"/>
</dbReference>
<evidence type="ECO:0000256" key="2">
    <source>
        <dbReference type="SAM" id="MobiDB-lite"/>
    </source>
</evidence>
<dbReference type="SUPFAM" id="SSF54001">
    <property type="entry name" value="Cysteine proteinases"/>
    <property type="match status" value="1"/>
</dbReference>
<feature type="region of interest" description="Disordered" evidence="2">
    <location>
        <begin position="791"/>
        <end position="811"/>
    </location>
</feature>
<keyword evidence="1" id="KW-0479">Metal-binding</keyword>
<gene>
    <name evidence="4" type="ORF">PHMEG_00015142</name>
</gene>
<reference evidence="5" key="1">
    <citation type="submission" date="2017-03" db="EMBL/GenBank/DDBJ databases">
        <title>Phytopthora megakarya and P. palmivora, two closely related causual agents of cacao black pod achieved similar genome size and gene model numbers by different mechanisms.</title>
        <authorList>
            <person name="Ali S."/>
            <person name="Shao J."/>
            <person name="Larry D.J."/>
            <person name="Kronmiller B."/>
            <person name="Shen D."/>
            <person name="Strem M.D."/>
            <person name="Melnick R.L."/>
            <person name="Guiltinan M.J."/>
            <person name="Tyler B.M."/>
            <person name="Meinhardt L.W."/>
            <person name="Bailey B.A."/>
        </authorList>
    </citation>
    <scope>NUCLEOTIDE SEQUENCE [LARGE SCALE GENOMIC DNA]</scope>
    <source>
        <strain evidence="5">zdho120</strain>
    </source>
</reference>
<dbReference type="GO" id="GO:0008270">
    <property type="term" value="F:zinc ion binding"/>
    <property type="evidence" value="ECO:0007669"/>
    <property type="project" value="UniProtKB-KW"/>
</dbReference>
<proteinExistence type="predicted"/>
<dbReference type="GO" id="GO:0003676">
    <property type="term" value="F:nucleic acid binding"/>
    <property type="evidence" value="ECO:0007669"/>
    <property type="project" value="InterPro"/>
</dbReference>
<feature type="compositionally biased region" description="Polar residues" evidence="2">
    <location>
        <begin position="905"/>
        <end position="921"/>
    </location>
</feature>
<feature type="region of interest" description="Disordered" evidence="2">
    <location>
        <begin position="401"/>
        <end position="468"/>
    </location>
</feature>
<feature type="compositionally biased region" description="Basic and acidic residues" evidence="2">
    <location>
        <begin position="433"/>
        <end position="445"/>
    </location>
</feature>
<comment type="caution">
    <text evidence="4">The sequence shown here is derived from an EMBL/GenBank/DDBJ whole genome shotgun (WGS) entry which is preliminary data.</text>
</comment>
<evidence type="ECO:0000259" key="3">
    <source>
        <dbReference type="PROSITE" id="PS50158"/>
    </source>
</evidence>
<sequence length="1171" mass="134037">MTEGKPSIYRFLQSAFSSEQIKELRQTCEIRYGFPSHLRKPTEIESTIIRGLLEGTILCPRLPDFLKRICDPQAYRKSQNTIKAQVEGDLILKLYPEFKIYPQFQTRKRLTREFLLGINNSSNDPAKVTAMLQEAKQICYDQGQHAIHLIFWTREMASKWSKEFTVLNFRNRRFPVRNAHEAEYGTPIDSEDRSKVIWGRQVGADGIRNELPRDRYHVRLLNLSRYLDEAAIDAYIQTQFQGVYHTWQEPTTAGQIPQTDTWDIFFRCNHCPQFLDGIRFINWEDTKILVHHVTRNAASPCFSCGANGHMRTVCKVSDDFLKSQYSLRVMAEDIEALPRQQSTITSVEELEQLWTKDQQDTNTVMKTEIANQQVDKKSTKQILKRKDNCSTGLTLTQQPDNEWKTAGKHNGKSKILGTEDPSTYRTEVEEDGGNERKTDSGEDGKQTFGTDAGKAQVEAQGPRGIGRTITEEIHRATRDSSSAMMKQKELMEKLIGEKREKTEEGVYDACLHIDVEKYPNEAVSGLQVLQDCGLEQVATPRTGNCQYYAVAMALLEKDFSKQDDVAPLENLTGKIKRGITAAANHFFEQEYPHDERMRLLKDLARREGVLDARNSPKLTAIQSKTQYQEYIVEQSKTTSKLDTRIPVRYWGSTETLRMMAKILRRPIFTVDARKGMRSACYTIFEPADVKVRGKEYFSAKERMMDVGKPRRWIKALQLACKPENRKKAVPIVLLYSGNHYTRLRFTGNQNGNGCKEEIKEESQMEIGSNAQTLKEVFSLANERKMEDQVDDEDELMEEKQQTHSQDEQNEIDQHGGEKYQVLQALPAQGLEGMTPGKRAELRVADLTMADTVRKWVQEFNVTPAVIHDWHHHLNFTEPSPTFTSSQASETSNLTSEWTSSERGEASQSDQGEKSLNSNKNGLGTGRFFGENISLGTNRLKEQVLKMEWNELSTTWQETQASFPTIPMDIAQWKNVVRIAPEKVMALLQKFQSPDYILSAMTDAVLDEWTLSYRRKCLVGCIGKLIATERSVESKKWLHEWKIAFEDREKSKNDPYNIYARSFWGPMKKQKFLNSELLKLCRETNRHKLSRMVLAAFIYRPELSNLAGTTGNIPGSLIEHLDLLFETLEMNPELHAAIHGVDTVGCWAVLETKFAKTIATQTESSGDLQTEQ</sequence>
<dbReference type="EMBL" id="NBNE01002028">
    <property type="protein sequence ID" value="OWZ11784.1"/>
    <property type="molecule type" value="Genomic_DNA"/>
</dbReference>
<dbReference type="PROSITE" id="PS50158">
    <property type="entry name" value="ZF_CCHC"/>
    <property type="match status" value="1"/>
</dbReference>
<keyword evidence="5" id="KW-1185">Reference proteome</keyword>
<name>A0A225W325_9STRA</name>